<dbReference type="InterPro" id="IPR011006">
    <property type="entry name" value="CheY-like_superfamily"/>
</dbReference>
<protein>
    <recommendedName>
        <fullName evidence="8">Response regulatory domain-containing protein</fullName>
    </recommendedName>
</protein>
<sequence>MIRSKHIFFVDDEPKVRQVVGETLEELGSKVSCFASAVDCLEQLGSQRCDLLITDVKMPEMDGMELLAKAKRLAPWMPILVITGYGDIPMAVTAIKAGAVDFIEKPLDKKSFLWKVKSILQKSTFNDFYTGKPLTESEMKVLKLIIDGKSNKEIANLLHRSVRTI</sequence>
<keyword evidence="4" id="KW-0804">Transcription</keyword>
<evidence type="ECO:0000256" key="3">
    <source>
        <dbReference type="ARBA" id="ARBA00023125"/>
    </source>
</evidence>
<dbReference type="FunFam" id="3.40.50.2300:FF:000018">
    <property type="entry name" value="DNA-binding transcriptional regulator NtrC"/>
    <property type="match status" value="1"/>
</dbReference>
<dbReference type="PANTHER" id="PTHR44591:SF25">
    <property type="entry name" value="CHEMOTAXIS TWO-COMPONENT RESPONSE REGULATOR"/>
    <property type="match status" value="1"/>
</dbReference>
<dbReference type="SMART" id="SM00448">
    <property type="entry name" value="REC"/>
    <property type="match status" value="1"/>
</dbReference>
<feature type="non-terminal residue" evidence="7">
    <location>
        <position position="165"/>
    </location>
</feature>
<dbReference type="Pfam" id="PF00196">
    <property type="entry name" value="GerE"/>
    <property type="match status" value="1"/>
</dbReference>
<dbReference type="AlphaFoldDB" id="X0XHB5"/>
<dbReference type="InterPro" id="IPR000792">
    <property type="entry name" value="Tscrpt_reg_LuxR_C"/>
</dbReference>
<dbReference type="InterPro" id="IPR016032">
    <property type="entry name" value="Sig_transdc_resp-reg_C-effctor"/>
</dbReference>
<evidence type="ECO:0000256" key="4">
    <source>
        <dbReference type="ARBA" id="ARBA00023163"/>
    </source>
</evidence>
<dbReference type="Pfam" id="PF00072">
    <property type="entry name" value="Response_reg"/>
    <property type="match status" value="1"/>
</dbReference>
<evidence type="ECO:0000256" key="1">
    <source>
        <dbReference type="ARBA" id="ARBA00022553"/>
    </source>
</evidence>
<dbReference type="PANTHER" id="PTHR44591">
    <property type="entry name" value="STRESS RESPONSE REGULATOR PROTEIN 1"/>
    <property type="match status" value="1"/>
</dbReference>
<dbReference type="PROSITE" id="PS50110">
    <property type="entry name" value="RESPONSE_REGULATORY"/>
    <property type="match status" value="1"/>
</dbReference>
<dbReference type="Gene3D" id="3.40.50.2300">
    <property type="match status" value="1"/>
</dbReference>
<evidence type="ECO:0000259" key="5">
    <source>
        <dbReference type="PROSITE" id="PS50043"/>
    </source>
</evidence>
<keyword evidence="1" id="KW-0597">Phosphoprotein</keyword>
<dbReference type="InterPro" id="IPR036388">
    <property type="entry name" value="WH-like_DNA-bd_sf"/>
</dbReference>
<feature type="domain" description="HTH luxR-type" evidence="5">
    <location>
        <begin position="127"/>
        <end position="165"/>
    </location>
</feature>
<dbReference type="EMBL" id="BARS01038589">
    <property type="protein sequence ID" value="GAG24346.1"/>
    <property type="molecule type" value="Genomic_DNA"/>
</dbReference>
<proteinExistence type="predicted"/>
<dbReference type="PROSITE" id="PS50043">
    <property type="entry name" value="HTH_LUXR_2"/>
    <property type="match status" value="1"/>
</dbReference>
<dbReference type="GO" id="GO:0003677">
    <property type="term" value="F:DNA binding"/>
    <property type="evidence" value="ECO:0007669"/>
    <property type="project" value="UniProtKB-KW"/>
</dbReference>
<dbReference type="SUPFAM" id="SSF46894">
    <property type="entry name" value="C-terminal effector domain of the bipartite response regulators"/>
    <property type="match status" value="1"/>
</dbReference>
<dbReference type="PRINTS" id="PR00038">
    <property type="entry name" value="HTHLUXR"/>
</dbReference>
<dbReference type="InterPro" id="IPR001789">
    <property type="entry name" value="Sig_transdc_resp-reg_receiver"/>
</dbReference>
<accession>X0XHB5</accession>
<dbReference type="Gene3D" id="1.10.10.10">
    <property type="entry name" value="Winged helix-like DNA-binding domain superfamily/Winged helix DNA-binding domain"/>
    <property type="match status" value="1"/>
</dbReference>
<keyword evidence="2" id="KW-0805">Transcription regulation</keyword>
<gene>
    <name evidence="7" type="ORF">S01H1_59034</name>
</gene>
<evidence type="ECO:0008006" key="8">
    <source>
        <dbReference type="Google" id="ProtNLM"/>
    </source>
</evidence>
<evidence type="ECO:0000256" key="2">
    <source>
        <dbReference type="ARBA" id="ARBA00023015"/>
    </source>
</evidence>
<comment type="caution">
    <text evidence="7">The sequence shown here is derived from an EMBL/GenBank/DDBJ whole genome shotgun (WGS) entry which is preliminary data.</text>
</comment>
<feature type="domain" description="Response regulatory" evidence="6">
    <location>
        <begin position="6"/>
        <end position="120"/>
    </location>
</feature>
<organism evidence="7">
    <name type="scientific">marine sediment metagenome</name>
    <dbReference type="NCBI Taxonomy" id="412755"/>
    <lineage>
        <taxon>unclassified sequences</taxon>
        <taxon>metagenomes</taxon>
        <taxon>ecological metagenomes</taxon>
    </lineage>
</organism>
<dbReference type="GO" id="GO:0006355">
    <property type="term" value="P:regulation of DNA-templated transcription"/>
    <property type="evidence" value="ECO:0007669"/>
    <property type="project" value="InterPro"/>
</dbReference>
<name>X0XHB5_9ZZZZ</name>
<dbReference type="InterPro" id="IPR050595">
    <property type="entry name" value="Bact_response_regulator"/>
</dbReference>
<dbReference type="SUPFAM" id="SSF52172">
    <property type="entry name" value="CheY-like"/>
    <property type="match status" value="1"/>
</dbReference>
<dbReference type="GO" id="GO:0000160">
    <property type="term" value="P:phosphorelay signal transduction system"/>
    <property type="evidence" value="ECO:0007669"/>
    <property type="project" value="InterPro"/>
</dbReference>
<evidence type="ECO:0000259" key="6">
    <source>
        <dbReference type="PROSITE" id="PS50110"/>
    </source>
</evidence>
<evidence type="ECO:0000313" key="7">
    <source>
        <dbReference type="EMBL" id="GAG24346.1"/>
    </source>
</evidence>
<reference evidence="7" key="1">
    <citation type="journal article" date="2014" name="Front. Microbiol.">
        <title>High frequency of phylogenetically diverse reductive dehalogenase-homologous genes in deep subseafloor sedimentary metagenomes.</title>
        <authorList>
            <person name="Kawai M."/>
            <person name="Futagami T."/>
            <person name="Toyoda A."/>
            <person name="Takaki Y."/>
            <person name="Nishi S."/>
            <person name="Hori S."/>
            <person name="Arai W."/>
            <person name="Tsubouchi T."/>
            <person name="Morono Y."/>
            <person name="Uchiyama I."/>
            <person name="Ito T."/>
            <person name="Fujiyama A."/>
            <person name="Inagaki F."/>
            <person name="Takami H."/>
        </authorList>
    </citation>
    <scope>NUCLEOTIDE SEQUENCE</scope>
    <source>
        <strain evidence="7">Expedition CK06-06</strain>
    </source>
</reference>
<keyword evidence="3" id="KW-0238">DNA-binding</keyword>